<gene>
    <name evidence="9" type="ORF">D0Y65_017763</name>
</gene>
<organism evidence="9 10">
    <name type="scientific">Glycine soja</name>
    <name type="common">Wild soybean</name>
    <dbReference type="NCBI Taxonomy" id="3848"/>
    <lineage>
        <taxon>Eukaryota</taxon>
        <taxon>Viridiplantae</taxon>
        <taxon>Streptophyta</taxon>
        <taxon>Embryophyta</taxon>
        <taxon>Tracheophyta</taxon>
        <taxon>Spermatophyta</taxon>
        <taxon>Magnoliopsida</taxon>
        <taxon>eudicotyledons</taxon>
        <taxon>Gunneridae</taxon>
        <taxon>Pentapetalae</taxon>
        <taxon>rosids</taxon>
        <taxon>fabids</taxon>
        <taxon>Fabales</taxon>
        <taxon>Fabaceae</taxon>
        <taxon>Papilionoideae</taxon>
        <taxon>50 kb inversion clade</taxon>
        <taxon>NPAAA clade</taxon>
        <taxon>indigoferoid/millettioid clade</taxon>
        <taxon>Phaseoleae</taxon>
        <taxon>Glycine</taxon>
        <taxon>Glycine subgen. Soja</taxon>
    </lineage>
</organism>
<dbReference type="GO" id="GO:0006355">
    <property type="term" value="P:regulation of DNA-templated transcription"/>
    <property type="evidence" value="ECO:0007669"/>
    <property type="project" value="InterPro"/>
</dbReference>
<proteinExistence type="inferred from homology"/>
<dbReference type="PANTHER" id="PTHR31384">
    <property type="entry name" value="AUXIN RESPONSE FACTOR 4-RELATED"/>
    <property type="match status" value="1"/>
</dbReference>
<comment type="subcellular location">
    <subcellularLocation>
        <location evidence="1 7">Nucleus</location>
    </subcellularLocation>
</comment>
<keyword evidence="3 7" id="KW-0805">Transcription regulation</keyword>
<reference evidence="9 10" key="1">
    <citation type="submission" date="2018-09" db="EMBL/GenBank/DDBJ databases">
        <title>A high-quality reference genome of wild soybean provides a powerful tool to mine soybean genomes.</title>
        <authorList>
            <person name="Xie M."/>
            <person name="Chung C.Y.L."/>
            <person name="Li M.-W."/>
            <person name="Wong F.-L."/>
            <person name="Chan T.-F."/>
            <person name="Lam H.-M."/>
        </authorList>
    </citation>
    <scope>NUCLEOTIDE SEQUENCE [LARGE SCALE GENOMIC DNA]</scope>
    <source>
        <strain evidence="10">cv. W05</strain>
        <tissue evidence="9">Hypocotyl of etiolated seedlings</tissue>
    </source>
</reference>
<comment type="subunit">
    <text evidence="2 7">Homodimers and heterodimers.</text>
</comment>
<evidence type="ECO:0000256" key="1">
    <source>
        <dbReference type="ARBA" id="ARBA00004123"/>
    </source>
</evidence>
<evidence type="ECO:0000256" key="4">
    <source>
        <dbReference type="ARBA" id="ARBA00023163"/>
    </source>
</evidence>
<accession>A0A445JWH2</accession>
<dbReference type="PANTHER" id="PTHR31384:SF1">
    <property type="entry name" value="AUXIN RESPONSE FACTOR 9"/>
    <property type="match status" value="1"/>
</dbReference>
<sequence length="101" mass="11474">MDEDAPPQKRLKAPEVAIKVQMQGIAVVRAVNLTTLDGYDQLVDELEKMFDIKGQLQNKNKWVVLYADDDGDTILVGDEPWPEFCQVVRRILICSSQAVHY</sequence>
<keyword evidence="6 7" id="KW-0927">Auxin signaling pathway</keyword>
<keyword evidence="10" id="KW-1185">Reference proteome</keyword>
<comment type="similarity">
    <text evidence="7">Belongs to the Aux/IAA family.</text>
</comment>
<dbReference type="GO" id="GO:0003677">
    <property type="term" value="F:DNA binding"/>
    <property type="evidence" value="ECO:0007669"/>
    <property type="project" value="InterPro"/>
</dbReference>
<dbReference type="GO" id="GO:0009734">
    <property type="term" value="P:auxin-activated signaling pathway"/>
    <property type="evidence" value="ECO:0007669"/>
    <property type="project" value="UniProtKB-UniRule"/>
</dbReference>
<evidence type="ECO:0000256" key="5">
    <source>
        <dbReference type="ARBA" id="ARBA00023242"/>
    </source>
</evidence>
<evidence type="ECO:0000313" key="10">
    <source>
        <dbReference type="Proteomes" id="UP000289340"/>
    </source>
</evidence>
<dbReference type="AlphaFoldDB" id="A0A445JWH2"/>
<dbReference type="Gene3D" id="3.10.20.90">
    <property type="entry name" value="Phosphatidylinositol 3-kinase Catalytic Subunit, Chain A, domain 1"/>
    <property type="match status" value="1"/>
</dbReference>
<evidence type="ECO:0000313" key="9">
    <source>
        <dbReference type="EMBL" id="RZC02809.1"/>
    </source>
</evidence>
<dbReference type="SUPFAM" id="SSF54277">
    <property type="entry name" value="CAD &amp; PB1 domains"/>
    <property type="match status" value="1"/>
</dbReference>
<dbReference type="SMR" id="A0A445JWH2"/>
<evidence type="ECO:0000256" key="6">
    <source>
        <dbReference type="ARBA" id="ARBA00023294"/>
    </source>
</evidence>
<keyword evidence="5 7" id="KW-0539">Nucleus</keyword>
<keyword evidence="4 7" id="KW-0804">Transcription</keyword>
<feature type="domain" description="PB1" evidence="8">
    <location>
        <begin position="15"/>
        <end position="96"/>
    </location>
</feature>
<comment type="caution">
    <text evidence="9">The sequence shown here is derived from an EMBL/GenBank/DDBJ whole genome shotgun (WGS) entry which is preliminary data.</text>
</comment>
<protein>
    <recommendedName>
        <fullName evidence="7">Auxin-induced protein</fullName>
    </recommendedName>
</protein>
<name>A0A445JWH2_GLYSO</name>
<dbReference type="InterPro" id="IPR044835">
    <property type="entry name" value="ARF_plant"/>
</dbReference>
<dbReference type="InterPro" id="IPR053793">
    <property type="entry name" value="PB1-like"/>
</dbReference>
<dbReference type="Pfam" id="PF02309">
    <property type="entry name" value="AUX_IAA"/>
    <property type="match status" value="2"/>
</dbReference>
<keyword evidence="7" id="KW-0678">Repressor</keyword>
<dbReference type="EMBL" id="QZWG01000007">
    <property type="protein sequence ID" value="RZC02809.1"/>
    <property type="molecule type" value="Genomic_DNA"/>
</dbReference>
<evidence type="ECO:0000256" key="7">
    <source>
        <dbReference type="RuleBase" id="RU004549"/>
    </source>
</evidence>
<dbReference type="InterPro" id="IPR033389">
    <property type="entry name" value="AUX/IAA_dom"/>
</dbReference>
<dbReference type="Proteomes" id="UP000289340">
    <property type="component" value="Chromosome 7"/>
</dbReference>
<comment type="function">
    <text evidence="7">Aux/IAA proteins are short-lived transcriptional factors that function as repressors of early auxin response genes at low auxin concentrations.</text>
</comment>
<evidence type="ECO:0000256" key="2">
    <source>
        <dbReference type="ARBA" id="ARBA00011726"/>
    </source>
</evidence>
<evidence type="ECO:0000256" key="3">
    <source>
        <dbReference type="ARBA" id="ARBA00023015"/>
    </source>
</evidence>
<dbReference type="PROSITE" id="PS51745">
    <property type="entry name" value="PB1"/>
    <property type="match status" value="1"/>
</dbReference>
<evidence type="ECO:0000259" key="8">
    <source>
        <dbReference type="PROSITE" id="PS51745"/>
    </source>
</evidence>
<dbReference type="GO" id="GO:0005634">
    <property type="term" value="C:nucleus"/>
    <property type="evidence" value="ECO:0007669"/>
    <property type="project" value="UniProtKB-SubCell"/>
</dbReference>